<dbReference type="STRING" id="697329.Rumal_2941"/>
<feature type="transmembrane region" description="Helical" evidence="7">
    <location>
        <begin position="260"/>
        <end position="284"/>
    </location>
</feature>
<evidence type="ECO:0000256" key="7">
    <source>
        <dbReference type="SAM" id="Phobius"/>
    </source>
</evidence>
<dbReference type="KEGG" id="ral:Rumal_2941"/>
<dbReference type="Pfam" id="PF02397">
    <property type="entry name" value="Bac_transf"/>
    <property type="match status" value="1"/>
</dbReference>
<evidence type="ECO:0000256" key="2">
    <source>
        <dbReference type="ARBA" id="ARBA00006464"/>
    </source>
</evidence>
<comment type="similarity">
    <text evidence="2">Belongs to the bacterial sugar transferase family.</text>
</comment>
<dbReference type="GO" id="GO:0016020">
    <property type="term" value="C:membrane"/>
    <property type="evidence" value="ECO:0007669"/>
    <property type="project" value="UniProtKB-SubCell"/>
</dbReference>
<evidence type="ECO:0000256" key="6">
    <source>
        <dbReference type="ARBA" id="ARBA00023136"/>
    </source>
</evidence>
<keyword evidence="4 7" id="KW-0812">Transmembrane</keyword>
<dbReference type="RefSeq" id="WP_013499516.1">
    <property type="nucleotide sequence ID" value="NC_014833.1"/>
</dbReference>
<name>E6UJ59_RUMA7</name>
<dbReference type="HOGENOM" id="CLU_024920_0_0_9"/>
<dbReference type="EMBL" id="CP002403">
    <property type="protein sequence ID" value="ADU23407.1"/>
    <property type="molecule type" value="Genomic_DNA"/>
</dbReference>
<keyword evidence="6 7" id="KW-0472">Membrane</keyword>
<evidence type="ECO:0000256" key="3">
    <source>
        <dbReference type="ARBA" id="ARBA00022679"/>
    </source>
</evidence>
<dbReference type="AlphaFoldDB" id="E6UJ59"/>
<gene>
    <name evidence="9" type="ordered locus">Rumal_2941</name>
</gene>
<keyword evidence="3 9" id="KW-0808">Transferase</keyword>
<keyword evidence="5 7" id="KW-1133">Transmembrane helix</keyword>
<accession>E6UJ59</accession>
<feature type="transmembrane region" description="Helical" evidence="7">
    <location>
        <begin position="80"/>
        <end position="105"/>
    </location>
</feature>
<feature type="transmembrane region" description="Helical" evidence="7">
    <location>
        <begin position="14"/>
        <end position="36"/>
    </location>
</feature>
<dbReference type="InterPro" id="IPR017475">
    <property type="entry name" value="EPS_sugar_tfrase"/>
</dbReference>
<protein>
    <submittedName>
        <fullName evidence="9">Exopolysaccharide biosynthesis polyprenyl glycosylphosphotransferase</fullName>
    </submittedName>
</protein>
<dbReference type="PANTHER" id="PTHR30576">
    <property type="entry name" value="COLANIC BIOSYNTHESIS UDP-GLUCOSE LIPID CARRIER TRANSFERASE"/>
    <property type="match status" value="1"/>
</dbReference>
<dbReference type="GO" id="GO:0016780">
    <property type="term" value="F:phosphotransferase activity, for other substituted phosphate groups"/>
    <property type="evidence" value="ECO:0007669"/>
    <property type="project" value="TreeGrafter"/>
</dbReference>
<evidence type="ECO:0000313" key="10">
    <source>
        <dbReference type="Proteomes" id="UP000006919"/>
    </source>
</evidence>
<dbReference type="PANTHER" id="PTHR30576:SF0">
    <property type="entry name" value="UNDECAPRENYL-PHOSPHATE N-ACETYLGALACTOSAMINYL 1-PHOSPHATE TRANSFERASE-RELATED"/>
    <property type="match status" value="1"/>
</dbReference>
<evidence type="ECO:0000256" key="1">
    <source>
        <dbReference type="ARBA" id="ARBA00004141"/>
    </source>
</evidence>
<comment type="subcellular location">
    <subcellularLocation>
        <location evidence="1">Membrane</location>
        <topology evidence="1">Multi-pass membrane protein</topology>
    </subcellularLocation>
</comment>
<evidence type="ECO:0000256" key="4">
    <source>
        <dbReference type="ARBA" id="ARBA00022692"/>
    </source>
</evidence>
<feature type="transmembrane region" description="Helical" evidence="7">
    <location>
        <begin position="117"/>
        <end position="137"/>
    </location>
</feature>
<organism evidence="9 10">
    <name type="scientific">Ruminococcus albus (strain ATCC 27210 / DSM 20455 / JCM 14654 / NCDO 2250 / 7)</name>
    <dbReference type="NCBI Taxonomy" id="697329"/>
    <lineage>
        <taxon>Bacteria</taxon>
        <taxon>Bacillati</taxon>
        <taxon>Bacillota</taxon>
        <taxon>Clostridia</taxon>
        <taxon>Eubacteriales</taxon>
        <taxon>Oscillospiraceae</taxon>
        <taxon>Ruminococcus</taxon>
    </lineage>
</organism>
<feature type="transmembrane region" description="Helical" evidence="7">
    <location>
        <begin position="48"/>
        <end position="73"/>
    </location>
</feature>
<dbReference type="InterPro" id="IPR003362">
    <property type="entry name" value="Bact_transf"/>
</dbReference>
<dbReference type="NCBIfam" id="TIGR03025">
    <property type="entry name" value="EPS_sugtrans"/>
    <property type="match status" value="1"/>
</dbReference>
<reference evidence="9 10" key="1">
    <citation type="journal article" date="2011" name="J. Bacteriol.">
        <title>Complete genome of the cellulolytic ruminal bacterium Ruminococcus albus 7.</title>
        <authorList>
            <person name="Suen G."/>
            <person name="Stevenson D.M."/>
            <person name="Bruce D.C."/>
            <person name="Chertkov O."/>
            <person name="Copeland A."/>
            <person name="Cheng J.F."/>
            <person name="Detter C."/>
            <person name="Detter J.C."/>
            <person name="Goodwin L.A."/>
            <person name="Han C.S."/>
            <person name="Hauser L.J."/>
            <person name="Ivanova N.N."/>
            <person name="Kyrpides N.C."/>
            <person name="Land M.L."/>
            <person name="Lapidus A."/>
            <person name="Lucas S."/>
            <person name="Ovchinnikova G."/>
            <person name="Pitluck S."/>
            <person name="Tapia R."/>
            <person name="Woyke T."/>
            <person name="Boyum J."/>
            <person name="Mead D."/>
            <person name="Weimer P.J."/>
        </authorList>
    </citation>
    <scope>NUCLEOTIDE SEQUENCE [LARGE SCALE GENOMIC DNA]</scope>
    <source>
        <strain evidence="10">ATCC 27210 / DSM 20455 / JCM 14654 / NCDO 2250 / 7</strain>
    </source>
</reference>
<dbReference type="Proteomes" id="UP000006919">
    <property type="component" value="Chromosome"/>
</dbReference>
<feature type="domain" description="Bacterial sugar transferase" evidence="8">
    <location>
        <begin position="258"/>
        <end position="438"/>
    </location>
</feature>
<dbReference type="eggNOG" id="COG2148">
    <property type="taxonomic scope" value="Bacteria"/>
</dbReference>
<proteinExistence type="inferred from homology"/>
<sequence length="486" mass="56371">MENITKNREQYKRLLNFIAALVIILFFVMGFSYVWYNHYNNKMHDPFWRYGNFLMIGIYCVLYTTFTSLFNGFRLGYSKFIGLFGSQVLGIVSTNALEMVLIALIGRNRMDLSPMAVLAAIQLVFAFPWSFAFTMIYTKMYPPRRLLIVYGNSNAKYLVNKMAQRTDKYNICAAVSCDESLEEIERRILRYEGTIITDIPGDLRNKLVKFCFEHSIRTYINPKLSDIIIRGADDFHLFDTPLLLSRNDGLKFEQRMMKRFFDIALAGIMLIVLMPFMLITALIIKLYDGGPVFYSQVRLTTGGRRFKVLKFRSMITDAEKKGGARLASENDDRITPVGKIIRKIRFDELPQLINILKGDMSFVGPRPERPELAERYELTMPEFKYRLKVKAGLTGYAQIMGKYNTTPYDKLKLDLMYIEHQSIREDLRIILSTVRTVFVPDATEGVDDDKPIETRRDLIGHDFSKDLGMTEEEVVEYEEENGLPKR</sequence>
<evidence type="ECO:0000313" key="9">
    <source>
        <dbReference type="EMBL" id="ADU23407.1"/>
    </source>
</evidence>
<evidence type="ECO:0000256" key="5">
    <source>
        <dbReference type="ARBA" id="ARBA00022989"/>
    </source>
</evidence>
<evidence type="ECO:0000259" key="8">
    <source>
        <dbReference type="Pfam" id="PF02397"/>
    </source>
</evidence>